<evidence type="ECO:0000313" key="3">
    <source>
        <dbReference type="Proteomes" id="UP001372834"/>
    </source>
</evidence>
<reference evidence="2 3" key="1">
    <citation type="submission" date="2023-10" db="EMBL/GenBank/DDBJ databases">
        <title>Genomes of two closely related lineages of the louse Polyplax serrata with different host specificities.</title>
        <authorList>
            <person name="Martinu J."/>
            <person name="Tarabai H."/>
            <person name="Stefka J."/>
            <person name="Hypsa V."/>
        </authorList>
    </citation>
    <scope>NUCLEOTIDE SEQUENCE [LARGE SCALE GENOMIC DNA]</scope>
    <source>
        <strain evidence="2">HR10_N</strain>
    </source>
</reference>
<gene>
    <name evidence="2" type="ORF">RUM43_000495</name>
</gene>
<feature type="region of interest" description="Disordered" evidence="1">
    <location>
        <begin position="1"/>
        <end position="30"/>
    </location>
</feature>
<evidence type="ECO:0000256" key="1">
    <source>
        <dbReference type="SAM" id="MobiDB-lite"/>
    </source>
</evidence>
<evidence type="ECO:0000313" key="2">
    <source>
        <dbReference type="EMBL" id="KAK6644228.1"/>
    </source>
</evidence>
<organism evidence="2 3">
    <name type="scientific">Polyplax serrata</name>
    <name type="common">Common mouse louse</name>
    <dbReference type="NCBI Taxonomy" id="468196"/>
    <lineage>
        <taxon>Eukaryota</taxon>
        <taxon>Metazoa</taxon>
        <taxon>Ecdysozoa</taxon>
        <taxon>Arthropoda</taxon>
        <taxon>Hexapoda</taxon>
        <taxon>Insecta</taxon>
        <taxon>Pterygota</taxon>
        <taxon>Neoptera</taxon>
        <taxon>Paraneoptera</taxon>
        <taxon>Psocodea</taxon>
        <taxon>Troctomorpha</taxon>
        <taxon>Phthiraptera</taxon>
        <taxon>Anoplura</taxon>
        <taxon>Polyplacidae</taxon>
        <taxon>Polyplax</taxon>
    </lineage>
</organism>
<dbReference type="EMBL" id="JAWJWE010000001">
    <property type="protein sequence ID" value="KAK6644228.1"/>
    <property type="molecule type" value="Genomic_DNA"/>
</dbReference>
<proteinExistence type="predicted"/>
<feature type="compositionally biased region" description="Basic and acidic residues" evidence="1">
    <location>
        <begin position="7"/>
        <end position="27"/>
    </location>
</feature>
<feature type="non-terminal residue" evidence="2">
    <location>
        <position position="112"/>
    </location>
</feature>
<name>A0AAN8XN75_POLSC</name>
<dbReference type="AlphaFoldDB" id="A0AAN8XN75"/>
<comment type="caution">
    <text evidence="2">The sequence shown here is derived from an EMBL/GenBank/DDBJ whole genome shotgun (WGS) entry which is preliminary data.</text>
</comment>
<dbReference type="Proteomes" id="UP001372834">
    <property type="component" value="Unassembled WGS sequence"/>
</dbReference>
<sequence length="112" mass="13262">MNPRHNGLNEKDRSKEEDPNGKGKETGDDNLFNVWATWVKGGFHPEEEGEEDAEDERIVVYSKGKKTVRRTQEEYKRRSIRMKTSKRLLFAFLRGKTKFYDWVFRFSKDSAV</sequence>
<protein>
    <submittedName>
        <fullName evidence="2">Uncharacterized protein</fullName>
    </submittedName>
</protein>
<accession>A0AAN8XN75</accession>